<dbReference type="PANTHER" id="PTHR32133">
    <property type="entry name" value="OS07G0120400 PROTEIN"/>
    <property type="match status" value="1"/>
</dbReference>
<dbReference type="AlphaFoldDB" id="A0ABC9BAG7"/>
<dbReference type="EMBL" id="OZ075135">
    <property type="protein sequence ID" value="CAL4997900.1"/>
    <property type="molecule type" value="Genomic_DNA"/>
</dbReference>
<name>A0ABC9BAG7_9POAL</name>
<protein>
    <recommendedName>
        <fullName evidence="2">F-box protein AT5G49610-like beta-propeller domain-containing protein</fullName>
    </recommendedName>
</protein>
<evidence type="ECO:0000259" key="2">
    <source>
        <dbReference type="Pfam" id="PF23635"/>
    </source>
</evidence>
<reference evidence="4" key="1">
    <citation type="submission" date="2024-06" db="EMBL/GenBank/DDBJ databases">
        <authorList>
            <person name="Ryan C."/>
        </authorList>
    </citation>
    <scope>NUCLEOTIDE SEQUENCE [LARGE SCALE GENOMIC DNA]</scope>
</reference>
<feature type="domain" description="F-box protein AT5G49610-like beta-propeller" evidence="2">
    <location>
        <begin position="167"/>
        <end position="317"/>
    </location>
</feature>
<reference evidence="3 4" key="2">
    <citation type="submission" date="2024-10" db="EMBL/GenBank/DDBJ databases">
        <authorList>
            <person name="Ryan C."/>
        </authorList>
    </citation>
    <scope>NUCLEOTIDE SEQUENCE [LARGE SCALE GENOMIC DNA]</scope>
</reference>
<dbReference type="Pfam" id="PF23635">
    <property type="entry name" value="Beta-prop_AT5G49610-like"/>
    <property type="match status" value="1"/>
</dbReference>
<feature type="region of interest" description="Disordered" evidence="1">
    <location>
        <begin position="1"/>
        <end position="35"/>
    </location>
</feature>
<evidence type="ECO:0000313" key="4">
    <source>
        <dbReference type="Proteomes" id="UP001497457"/>
    </source>
</evidence>
<gene>
    <name evidence="3" type="ORF">URODEC1_LOCUS63608</name>
</gene>
<proteinExistence type="predicted"/>
<dbReference type="Proteomes" id="UP001497457">
    <property type="component" value="Chromosome 25rd"/>
</dbReference>
<keyword evidence="4" id="KW-1185">Reference proteome</keyword>
<dbReference type="PANTHER" id="PTHR32133:SF386">
    <property type="entry name" value="F-BOX DOMAIN-CONTAINING PROTEIN"/>
    <property type="match status" value="1"/>
</dbReference>
<evidence type="ECO:0000313" key="3">
    <source>
        <dbReference type="EMBL" id="CAL4997900.1"/>
    </source>
</evidence>
<accession>A0ABC9BAG7</accession>
<organism evidence="3 4">
    <name type="scientific">Urochloa decumbens</name>
    <dbReference type="NCBI Taxonomy" id="240449"/>
    <lineage>
        <taxon>Eukaryota</taxon>
        <taxon>Viridiplantae</taxon>
        <taxon>Streptophyta</taxon>
        <taxon>Embryophyta</taxon>
        <taxon>Tracheophyta</taxon>
        <taxon>Spermatophyta</taxon>
        <taxon>Magnoliopsida</taxon>
        <taxon>Liliopsida</taxon>
        <taxon>Poales</taxon>
        <taxon>Poaceae</taxon>
        <taxon>PACMAD clade</taxon>
        <taxon>Panicoideae</taxon>
        <taxon>Panicodae</taxon>
        <taxon>Paniceae</taxon>
        <taxon>Melinidinae</taxon>
        <taxon>Urochloa</taxon>
    </lineage>
</organism>
<dbReference type="InterPro" id="IPR056594">
    <property type="entry name" value="AT5G49610-like_b-prop"/>
</dbReference>
<sequence>MSSRRSSPSSRLTTWRASSALPASARPGAGSGSSGRRPPLLGVICNLGVGGAARFVPTSPFRLSRPDLTGWLALDARHGRILLASLAEGRAPVPGRVVVWDPVAAERVDLPPLPRHLELQASPWSSWNAAVLCATARDHLDCRRGPFLAALVAVNADSVFALLYSSAAAGVLVDNAVYFMLQRGAGILEYNLSSRELAVIHLPLHDEYGWRIVLMTVEGGNGLGFAIVQSSRLHLWSRVSGPDGGPGWTRTRVIELNTLLPAEALTITPYLVGFDDGSGICFLRMFNGMLFSVDLKSGQVKKVYENHGCAISSVVPYTSFCTPGVQH</sequence>
<evidence type="ECO:0000256" key="1">
    <source>
        <dbReference type="SAM" id="MobiDB-lite"/>
    </source>
</evidence>